<evidence type="ECO:0000313" key="2">
    <source>
        <dbReference type="EMBL" id="QHT82989.1"/>
    </source>
</evidence>
<reference evidence="2" key="1">
    <citation type="journal article" date="2020" name="Nature">
        <title>Giant virus diversity and host interactions through global metagenomics.</title>
        <authorList>
            <person name="Schulz F."/>
            <person name="Roux S."/>
            <person name="Paez-Espino D."/>
            <person name="Jungbluth S."/>
            <person name="Walsh D.A."/>
            <person name="Denef V.J."/>
            <person name="McMahon K.D."/>
            <person name="Konstantinidis K.T."/>
            <person name="Eloe-Fadrosh E.A."/>
            <person name="Kyrpides N.C."/>
            <person name="Woyke T."/>
        </authorList>
    </citation>
    <scope>NUCLEOTIDE SEQUENCE</scope>
    <source>
        <strain evidence="2">GVMAG-M-3300023184-165</strain>
    </source>
</reference>
<evidence type="ECO:0000256" key="1">
    <source>
        <dbReference type="SAM" id="MobiDB-lite"/>
    </source>
</evidence>
<name>A0A6C0HR58_9ZZZZ</name>
<proteinExistence type="predicted"/>
<dbReference type="EMBL" id="MN740005">
    <property type="protein sequence ID" value="QHT82989.1"/>
    <property type="molecule type" value="Genomic_DNA"/>
</dbReference>
<accession>A0A6C0HR58</accession>
<feature type="region of interest" description="Disordered" evidence="1">
    <location>
        <begin position="159"/>
        <end position="186"/>
    </location>
</feature>
<protein>
    <submittedName>
        <fullName evidence="2">Uncharacterized protein</fullName>
    </submittedName>
</protein>
<sequence length="219" mass="25240">MATYIQNKGVTQTVFSNNNHKTRNEIKWNAAYDGDHANIKVDLNDNGKKNKYHMKLNNQDLANLLNIPAVNKPLESRLQRDFLSDFDFLDEEDLELLPQQQECYKPGAEFPPESALFRVTIPDSKERKDTFKTKFPTPGPHTSDICSLSELTSLKPLSSESIPEQITRPRLTKREKNARLKTPSPKTLRIHYTTASGKGDRTRRKKKQNSFAKFFKKLF</sequence>
<dbReference type="AlphaFoldDB" id="A0A6C0HR58"/>
<organism evidence="2">
    <name type="scientific">viral metagenome</name>
    <dbReference type="NCBI Taxonomy" id="1070528"/>
    <lineage>
        <taxon>unclassified sequences</taxon>
        <taxon>metagenomes</taxon>
        <taxon>organismal metagenomes</taxon>
    </lineage>
</organism>